<protein>
    <submittedName>
        <fullName evidence="1">Uncharacterized protein</fullName>
    </submittedName>
</protein>
<dbReference type="EMBL" id="CTRP01000012">
    <property type="protein sequence ID" value="CQR73370.1"/>
    <property type="molecule type" value="Genomic_DNA"/>
</dbReference>
<dbReference type="AlphaFoldDB" id="A0A0U1L111"/>
<dbReference type="RefSeq" id="WP_021168153.1">
    <property type="nucleotide sequence ID" value="NZ_CTRP01000012.1"/>
</dbReference>
<reference evidence="2" key="1">
    <citation type="submission" date="2015-03" db="EMBL/GenBank/DDBJ databases">
        <authorList>
            <person name="Nijsse Bart"/>
        </authorList>
    </citation>
    <scope>NUCLEOTIDE SEQUENCE [LARGE SCALE GENOMIC DNA]</scope>
</reference>
<sequence>MAKKQEQCNSGGCKESKNVEFGKEICPDSKEAKKEEKCRK</sequence>
<organism evidence="1 2">
    <name type="scientific">Sporomusa ovata</name>
    <dbReference type="NCBI Taxonomy" id="2378"/>
    <lineage>
        <taxon>Bacteria</taxon>
        <taxon>Bacillati</taxon>
        <taxon>Bacillota</taxon>
        <taxon>Negativicutes</taxon>
        <taxon>Selenomonadales</taxon>
        <taxon>Sporomusaceae</taxon>
        <taxon>Sporomusa</taxon>
    </lineage>
</organism>
<accession>A0A0U1L111</accession>
<dbReference type="Proteomes" id="UP000049855">
    <property type="component" value="Unassembled WGS sequence"/>
</dbReference>
<proteinExistence type="predicted"/>
<gene>
    <name evidence="1" type="ORF">SpAn4DRAFT_2602</name>
</gene>
<keyword evidence="2" id="KW-1185">Reference proteome</keyword>
<name>A0A0U1L111_9FIRM</name>
<evidence type="ECO:0000313" key="1">
    <source>
        <dbReference type="EMBL" id="CQR73370.1"/>
    </source>
</evidence>
<evidence type="ECO:0000313" key="2">
    <source>
        <dbReference type="Proteomes" id="UP000049855"/>
    </source>
</evidence>